<proteinExistence type="predicted"/>
<dbReference type="GO" id="GO:0003964">
    <property type="term" value="F:RNA-directed DNA polymerase activity"/>
    <property type="evidence" value="ECO:0007669"/>
    <property type="project" value="UniProtKB-KW"/>
</dbReference>
<accession>A0A5B6VSM0</accession>
<dbReference type="Proteomes" id="UP000325315">
    <property type="component" value="Unassembled WGS sequence"/>
</dbReference>
<gene>
    <name evidence="1" type="ORF">EPI10_022682</name>
</gene>
<dbReference type="EMBL" id="SMMG02000005">
    <property type="protein sequence ID" value="KAA3472180.1"/>
    <property type="molecule type" value="Genomic_DNA"/>
</dbReference>
<keyword evidence="1" id="KW-0808">Transferase</keyword>
<dbReference type="OrthoDB" id="1744687at2759"/>
<dbReference type="PANTHER" id="PTHR33116">
    <property type="entry name" value="REVERSE TRANSCRIPTASE ZINC-BINDING DOMAIN-CONTAINING PROTEIN-RELATED-RELATED"/>
    <property type="match status" value="1"/>
</dbReference>
<sequence>MQGNGNKVKEEITTLLGVQMASSPEQYLGLPMMVGRSKIWAFNTFIDRFRKGVEGWSLRYLSMGGKEVFIKSVLQATPIYAMQCFLFPKTLCNKLEIIMNKFWWANNKTLRGIRWSCWDTLYFLKYDGGMGFKNLFMFNKALLAKQVWRILVQPQCFLARVLKARYYPFTDVLNANVGSYPSFTRRSICNARELISDGMVWRVGSGKLANI</sequence>
<keyword evidence="1" id="KW-0548">Nucleotidyltransferase</keyword>
<comment type="caution">
    <text evidence="1">The sequence shown here is derived from an EMBL/GenBank/DDBJ whole genome shotgun (WGS) entry which is preliminary data.</text>
</comment>
<reference evidence="1" key="1">
    <citation type="submission" date="2019-08" db="EMBL/GenBank/DDBJ databases">
        <authorList>
            <person name="Liu F."/>
        </authorList>
    </citation>
    <scope>NUCLEOTIDE SEQUENCE [LARGE SCALE GENOMIC DNA]</scope>
    <source>
        <strain evidence="1">PA1801</strain>
        <tissue evidence="1">Leaf</tissue>
    </source>
</reference>
<dbReference type="PANTHER" id="PTHR33116:SF86">
    <property type="entry name" value="REVERSE TRANSCRIPTASE DOMAIN-CONTAINING PROTEIN"/>
    <property type="match status" value="1"/>
</dbReference>
<keyword evidence="1" id="KW-0695">RNA-directed DNA polymerase</keyword>
<protein>
    <submittedName>
        <fullName evidence="1">Reverse transcriptase</fullName>
    </submittedName>
</protein>
<evidence type="ECO:0000313" key="1">
    <source>
        <dbReference type="EMBL" id="KAA3472180.1"/>
    </source>
</evidence>
<organism evidence="1 2">
    <name type="scientific">Gossypium australe</name>
    <dbReference type="NCBI Taxonomy" id="47621"/>
    <lineage>
        <taxon>Eukaryota</taxon>
        <taxon>Viridiplantae</taxon>
        <taxon>Streptophyta</taxon>
        <taxon>Embryophyta</taxon>
        <taxon>Tracheophyta</taxon>
        <taxon>Spermatophyta</taxon>
        <taxon>Magnoliopsida</taxon>
        <taxon>eudicotyledons</taxon>
        <taxon>Gunneridae</taxon>
        <taxon>Pentapetalae</taxon>
        <taxon>rosids</taxon>
        <taxon>malvids</taxon>
        <taxon>Malvales</taxon>
        <taxon>Malvaceae</taxon>
        <taxon>Malvoideae</taxon>
        <taxon>Gossypium</taxon>
    </lineage>
</organism>
<keyword evidence="2" id="KW-1185">Reference proteome</keyword>
<evidence type="ECO:0000313" key="2">
    <source>
        <dbReference type="Proteomes" id="UP000325315"/>
    </source>
</evidence>
<name>A0A5B6VSM0_9ROSI</name>
<dbReference type="AlphaFoldDB" id="A0A5B6VSM0"/>